<keyword evidence="9" id="KW-0375">Hydrogen ion transport</keyword>
<evidence type="ECO:0000256" key="1">
    <source>
        <dbReference type="ARBA" id="ARBA00003543"/>
    </source>
</evidence>
<keyword evidence="4 9" id="KW-0813">Transport</keyword>
<evidence type="ECO:0000256" key="3">
    <source>
        <dbReference type="ARBA" id="ARBA00005712"/>
    </source>
</evidence>
<evidence type="ECO:0000256" key="6">
    <source>
        <dbReference type="ARBA" id="ARBA00023136"/>
    </source>
</evidence>
<keyword evidence="7 9" id="KW-0139">CF(1)</keyword>
<evidence type="ECO:0000256" key="2">
    <source>
        <dbReference type="ARBA" id="ARBA00004184"/>
    </source>
</evidence>
<gene>
    <name evidence="11" type="primary">atpC_2</name>
    <name evidence="9" type="synonym">atpC</name>
    <name evidence="11" type="ORF">STSP2_02575</name>
</gene>
<dbReference type="KEGG" id="alus:STSP2_02575"/>
<dbReference type="InterPro" id="IPR020546">
    <property type="entry name" value="ATP_synth_F1_dsu/esu_N"/>
</dbReference>
<accession>A0A1U9NPF5</accession>
<dbReference type="PANTHER" id="PTHR13822:SF10">
    <property type="entry name" value="ATP SYNTHASE EPSILON CHAIN, CHLOROPLASTIC"/>
    <property type="match status" value="1"/>
</dbReference>
<comment type="function">
    <text evidence="1 9">Produces ATP from ADP in the presence of a proton gradient across the membrane.</text>
</comment>
<dbReference type="InterPro" id="IPR001469">
    <property type="entry name" value="ATP_synth_F1_dsu/esu"/>
</dbReference>
<dbReference type="HAMAP" id="MF_00530">
    <property type="entry name" value="ATP_synth_epsil_bac"/>
    <property type="match status" value="1"/>
</dbReference>
<protein>
    <recommendedName>
        <fullName evidence="9">ATP synthase epsilon chain</fullName>
    </recommendedName>
    <alternativeName>
        <fullName evidence="9">ATP synthase F1 sector epsilon subunit</fullName>
    </alternativeName>
    <alternativeName>
        <fullName evidence="9">F-ATPase epsilon subunit</fullName>
    </alternativeName>
</protein>
<dbReference type="GO" id="GO:0046933">
    <property type="term" value="F:proton-transporting ATP synthase activity, rotational mechanism"/>
    <property type="evidence" value="ECO:0007669"/>
    <property type="project" value="UniProtKB-UniRule"/>
</dbReference>
<keyword evidence="9" id="KW-1003">Cell membrane</keyword>
<organism evidence="11 12">
    <name type="scientific">Anaerohalosphaera lusitana</name>
    <dbReference type="NCBI Taxonomy" id="1936003"/>
    <lineage>
        <taxon>Bacteria</taxon>
        <taxon>Pseudomonadati</taxon>
        <taxon>Planctomycetota</taxon>
        <taxon>Phycisphaerae</taxon>
        <taxon>Sedimentisphaerales</taxon>
        <taxon>Anaerohalosphaeraceae</taxon>
        <taxon>Anaerohalosphaera</taxon>
    </lineage>
</organism>
<dbReference type="GO" id="GO:0005886">
    <property type="term" value="C:plasma membrane"/>
    <property type="evidence" value="ECO:0007669"/>
    <property type="project" value="UniProtKB-SubCell"/>
</dbReference>
<dbReference type="OrthoDB" id="277064at2"/>
<evidence type="ECO:0000313" key="12">
    <source>
        <dbReference type="Proteomes" id="UP000189674"/>
    </source>
</evidence>
<evidence type="ECO:0000256" key="9">
    <source>
        <dbReference type="HAMAP-Rule" id="MF_00530"/>
    </source>
</evidence>
<comment type="similarity">
    <text evidence="3 9">Belongs to the ATPase epsilon chain family.</text>
</comment>
<sequence>MVGLIGRKFNLSILTPGKSLMEGKVALLNIPAHDGMRGILYNHCPMLCQLGTGIMEVHEIAGEPDRYYLVEGGLARINENHVTILAYDATNLRDMELEEAKELVRKSRELVAGKGYIQHQKKTEITPEKARLLVHLAELDKFDETES</sequence>
<name>A0A1U9NPF5_9BACT</name>
<evidence type="ECO:0000313" key="11">
    <source>
        <dbReference type="EMBL" id="AQT69386.1"/>
    </source>
</evidence>
<keyword evidence="5 9" id="KW-0406">Ion transport</keyword>
<evidence type="ECO:0000256" key="4">
    <source>
        <dbReference type="ARBA" id="ARBA00022448"/>
    </source>
</evidence>
<dbReference type="RefSeq" id="WP_146663079.1">
    <property type="nucleotide sequence ID" value="NZ_CP019791.1"/>
</dbReference>
<dbReference type="EMBL" id="CP019791">
    <property type="protein sequence ID" value="AQT69386.1"/>
    <property type="molecule type" value="Genomic_DNA"/>
</dbReference>
<dbReference type="PANTHER" id="PTHR13822">
    <property type="entry name" value="ATP SYNTHASE DELTA/EPSILON CHAIN"/>
    <property type="match status" value="1"/>
</dbReference>
<proteinExistence type="inferred from homology"/>
<dbReference type="Proteomes" id="UP000189674">
    <property type="component" value="Chromosome"/>
</dbReference>
<dbReference type="GO" id="GO:0045259">
    <property type="term" value="C:proton-transporting ATP synthase complex"/>
    <property type="evidence" value="ECO:0007669"/>
    <property type="project" value="UniProtKB-KW"/>
</dbReference>
<dbReference type="GO" id="GO:0005524">
    <property type="term" value="F:ATP binding"/>
    <property type="evidence" value="ECO:0007669"/>
    <property type="project" value="UniProtKB-UniRule"/>
</dbReference>
<comment type="subcellular location">
    <subcellularLocation>
        <location evidence="9">Cell membrane</location>
        <topology evidence="9">Peripheral membrane protein</topology>
    </subcellularLocation>
    <subcellularLocation>
        <location evidence="2">Endomembrane system</location>
        <topology evidence="2">Peripheral membrane protein</topology>
    </subcellularLocation>
</comment>
<dbReference type="GO" id="GO:0012505">
    <property type="term" value="C:endomembrane system"/>
    <property type="evidence" value="ECO:0007669"/>
    <property type="project" value="UniProtKB-SubCell"/>
</dbReference>
<evidence type="ECO:0000256" key="7">
    <source>
        <dbReference type="ARBA" id="ARBA00023196"/>
    </source>
</evidence>
<evidence type="ECO:0000256" key="5">
    <source>
        <dbReference type="ARBA" id="ARBA00023065"/>
    </source>
</evidence>
<evidence type="ECO:0000256" key="8">
    <source>
        <dbReference type="ARBA" id="ARBA00023310"/>
    </source>
</evidence>
<keyword evidence="8 9" id="KW-0066">ATP synthesis</keyword>
<dbReference type="Gene3D" id="2.60.15.10">
    <property type="entry name" value="F0F1 ATP synthase delta/epsilon subunit, N-terminal"/>
    <property type="match status" value="1"/>
</dbReference>
<dbReference type="SUPFAM" id="SSF51344">
    <property type="entry name" value="Epsilon subunit of F1F0-ATP synthase N-terminal domain"/>
    <property type="match status" value="1"/>
</dbReference>
<dbReference type="Pfam" id="PF02823">
    <property type="entry name" value="ATP-synt_DE_N"/>
    <property type="match status" value="1"/>
</dbReference>
<dbReference type="AlphaFoldDB" id="A0A1U9NPF5"/>
<dbReference type="CDD" id="cd12152">
    <property type="entry name" value="F1-ATPase_delta"/>
    <property type="match status" value="1"/>
</dbReference>
<keyword evidence="12" id="KW-1185">Reference proteome</keyword>
<reference evidence="12" key="1">
    <citation type="submission" date="2017-02" db="EMBL/GenBank/DDBJ databases">
        <title>Comparative genomics and description of representatives of a novel lineage of planctomycetes thriving in anoxic sediments.</title>
        <authorList>
            <person name="Spring S."/>
            <person name="Bunk B."/>
            <person name="Sproer C."/>
        </authorList>
    </citation>
    <scope>NUCLEOTIDE SEQUENCE [LARGE SCALE GENOMIC DNA]</scope>
    <source>
        <strain evidence="12">ST-NAGAB-D1</strain>
    </source>
</reference>
<keyword evidence="6 9" id="KW-0472">Membrane</keyword>
<feature type="domain" description="ATP synthase F1 complex delta/epsilon subunit N-terminal" evidence="10">
    <location>
        <begin position="9"/>
        <end position="89"/>
    </location>
</feature>
<dbReference type="InterPro" id="IPR036771">
    <property type="entry name" value="ATPsynth_dsu/esu_N"/>
</dbReference>
<evidence type="ECO:0000259" key="10">
    <source>
        <dbReference type="Pfam" id="PF02823"/>
    </source>
</evidence>
<comment type="subunit">
    <text evidence="9">F-type ATPases have 2 components, CF(1) - the catalytic core - and CF(0) - the membrane proton channel. CF(1) has five subunits: alpha(3), beta(3), gamma(1), delta(1), epsilon(1). CF(0) has three main subunits: a, b and c.</text>
</comment>
<dbReference type="STRING" id="1936003.STSP2_02575"/>